<gene>
    <name evidence="2" type="ORF">ULVI_02085</name>
</gene>
<keyword evidence="3" id="KW-1185">Reference proteome</keyword>
<proteinExistence type="predicted"/>
<dbReference type="RefSeq" id="WP_068589162.1">
    <property type="nucleotide sequence ID" value="NZ_LRXL01000026.1"/>
</dbReference>
<keyword evidence="1" id="KW-0732">Signal</keyword>
<comment type="caution">
    <text evidence="2">The sequence shown here is derived from an EMBL/GenBank/DDBJ whole genome shotgun (WGS) entry which is preliminary data.</text>
</comment>
<dbReference type="OrthoDB" id="623250at2"/>
<dbReference type="STRING" id="1763537.ULVI_02085"/>
<name>A0A167IE47_9FLAO</name>
<evidence type="ECO:0000313" key="2">
    <source>
        <dbReference type="EMBL" id="OAB79565.1"/>
    </source>
</evidence>
<reference evidence="2 3" key="1">
    <citation type="submission" date="2016-02" db="EMBL/GenBank/DDBJ databases">
        <title>Ulvibacter sp. LPB0005, isolated from Thais luteostoma.</title>
        <authorList>
            <person name="Shin S.-K."/>
            <person name="Yi H."/>
        </authorList>
    </citation>
    <scope>NUCLEOTIDE SEQUENCE [LARGE SCALE GENOMIC DNA]</scope>
    <source>
        <strain evidence="2 3">LPB0005</strain>
    </source>
</reference>
<feature type="chain" id="PRO_5007888108" evidence="1">
    <location>
        <begin position="18"/>
        <end position="438"/>
    </location>
</feature>
<dbReference type="Proteomes" id="UP000077013">
    <property type="component" value="Unassembled WGS sequence"/>
</dbReference>
<sequence>MSSFKLFVLLFPSIFLAQEPLAQLTTPTSPAAALLDLNPTVTLAPKSYQALETALYSNFVNSNNETVIPTDFALEFTPYWTKNHGLSITEYLYPENLGTQLLRSSSVSIASTQNFVLGDSTSTNALGIGYRASFFFPNKKDKAIVEKSIGEIRNDFNLKNEIRAPAILFLEINPEASKADFLKEIMPTVISEINKSKHFSDPEELQKFLNKFEAELLALPEITPATKDAFLDQFSQILDQEYQTYRLISNFEEYLTRRQGLTLDIGLATLLNFPDNTFEFSYVPKSSLWITPSYRFTNNFDFLKALGVFRYEWYHDTYYDRYFPDTFVFKNNLDYGISIISEFKRFSLQFELIGRHSSSEISIATDDFGNDLFRKETKSDLQYTGNFSYNVTDGIILTYTLGSRFKTIFEPKNTLISLLALNFGFGAPTTNDIALNKK</sequence>
<protein>
    <submittedName>
        <fullName evidence="2">Uncharacterized protein</fullName>
    </submittedName>
</protein>
<dbReference type="AlphaFoldDB" id="A0A167IE47"/>
<accession>A0A167IE47</accession>
<feature type="signal peptide" evidence="1">
    <location>
        <begin position="1"/>
        <end position="17"/>
    </location>
</feature>
<evidence type="ECO:0000313" key="3">
    <source>
        <dbReference type="Proteomes" id="UP000077013"/>
    </source>
</evidence>
<organism evidence="2 3">
    <name type="scientific">Cochleicola gelatinilyticus</name>
    <dbReference type="NCBI Taxonomy" id="1763537"/>
    <lineage>
        <taxon>Bacteria</taxon>
        <taxon>Pseudomonadati</taxon>
        <taxon>Bacteroidota</taxon>
        <taxon>Flavobacteriia</taxon>
        <taxon>Flavobacteriales</taxon>
        <taxon>Flavobacteriaceae</taxon>
        <taxon>Cochleicola</taxon>
    </lineage>
</organism>
<dbReference type="EMBL" id="LRXL01000026">
    <property type="protein sequence ID" value="OAB79565.1"/>
    <property type="molecule type" value="Genomic_DNA"/>
</dbReference>
<evidence type="ECO:0000256" key="1">
    <source>
        <dbReference type="SAM" id="SignalP"/>
    </source>
</evidence>